<protein>
    <submittedName>
        <fullName evidence="2">Uncharacterized protein</fullName>
    </submittedName>
</protein>
<keyword evidence="1" id="KW-0812">Transmembrane</keyword>
<feature type="transmembrane region" description="Helical" evidence="1">
    <location>
        <begin position="102"/>
        <end position="122"/>
    </location>
</feature>
<evidence type="ECO:0000313" key="3">
    <source>
        <dbReference type="Proteomes" id="UP000626244"/>
    </source>
</evidence>
<name>A0A8J3AMH6_9BACI</name>
<organism evidence="2 3">
    <name type="scientific">Gottfriedia solisilvae</name>
    <dbReference type="NCBI Taxonomy" id="1516104"/>
    <lineage>
        <taxon>Bacteria</taxon>
        <taxon>Bacillati</taxon>
        <taxon>Bacillota</taxon>
        <taxon>Bacilli</taxon>
        <taxon>Bacillales</taxon>
        <taxon>Bacillaceae</taxon>
        <taxon>Gottfriedia</taxon>
    </lineage>
</organism>
<gene>
    <name evidence="2" type="ORF">GCM10007380_33090</name>
</gene>
<comment type="caution">
    <text evidence="2">The sequence shown here is derived from an EMBL/GenBank/DDBJ whole genome shotgun (WGS) entry which is preliminary data.</text>
</comment>
<keyword evidence="1" id="KW-0472">Membrane</keyword>
<proteinExistence type="predicted"/>
<feature type="transmembrane region" description="Helical" evidence="1">
    <location>
        <begin position="134"/>
        <end position="153"/>
    </location>
</feature>
<dbReference type="EMBL" id="BMHB01000002">
    <property type="protein sequence ID" value="GGI16463.1"/>
    <property type="molecule type" value="Genomic_DNA"/>
</dbReference>
<dbReference type="AlphaFoldDB" id="A0A8J3AMH6"/>
<keyword evidence="3" id="KW-1185">Reference proteome</keyword>
<keyword evidence="1" id="KW-1133">Transmembrane helix</keyword>
<dbReference type="OrthoDB" id="2869526at2"/>
<reference evidence="3" key="1">
    <citation type="journal article" date="2019" name="Int. J. Syst. Evol. Microbiol.">
        <title>The Global Catalogue of Microorganisms (GCM) 10K type strain sequencing project: providing services to taxonomists for standard genome sequencing and annotation.</title>
        <authorList>
            <consortium name="The Broad Institute Genomics Platform"/>
            <consortium name="The Broad Institute Genome Sequencing Center for Infectious Disease"/>
            <person name="Wu L."/>
            <person name="Ma J."/>
        </authorList>
    </citation>
    <scope>NUCLEOTIDE SEQUENCE [LARGE SCALE GENOMIC DNA]</scope>
    <source>
        <strain evidence="3">CGMCC 1.14993</strain>
    </source>
</reference>
<dbReference type="RefSeq" id="WP_088001060.1">
    <property type="nucleotide sequence ID" value="NZ_BMHB01000002.1"/>
</dbReference>
<dbReference type="Proteomes" id="UP000626244">
    <property type="component" value="Unassembled WGS sequence"/>
</dbReference>
<sequence length="155" mass="17790">MKELFKKVSASIGFTILVTSPFIFPMLFFLFGMSTDADGTEAGNDLSGSFYFTMYLIEFFIAILLITSIVTKLIINKSTVFKLFSCTALLFLSFILEKFPYTGMYSFLLIPFGVILLITIAIYDNIDKWKKPFVWFLILFPYLIFSLMLYVSLSL</sequence>
<accession>A0A8J3AMH6</accession>
<evidence type="ECO:0000313" key="2">
    <source>
        <dbReference type="EMBL" id="GGI16463.1"/>
    </source>
</evidence>
<feature type="transmembrane region" description="Helical" evidence="1">
    <location>
        <begin position="80"/>
        <end position="96"/>
    </location>
</feature>
<feature type="transmembrane region" description="Helical" evidence="1">
    <location>
        <begin position="52"/>
        <end position="75"/>
    </location>
</feature>
<feature type="transmembrane region" description="Helical" evidence="1">
    <location>
        <begin position="12"/>
        <end position="32"/>
    </location>
</feature>
<evidence type="ECO:0000256" key="1">
    <source>
        <dbReference type="SAM" id="Phobius"/>
    </source>
</evidence>